<dbReference type="AlphaFoldDB" id="A0A0A1TRX4"/>
<name>A0A0A1TRX4_9HYPO</name>
<dbReference type="OrthoDB" id="2906425at2759"/>
<reference evidence="2 3" key="1">
    <citation type="journal article" date="2015" name="Genome Announc.">
        <title>Draft Genome Sequence and Gene Annotation of the Entomopathogenic Fungus Verticillium hemipterigenum.</title>
        <authorList>
            <person name="Horn F."/>
            <person name="Habel A."/>
            <person name="Scharf D.H."/>
            <person name="Dworschak J."/>
            <person name="Brakhage A.A."/>
            <person name="Guthke R."/>
            <person name="Hertweck C."/>
            <person name="Linde J."/>
        </authorList>
    </citation>
    <scope>NUCLEOTIDE SEQUENCE [LARGE SCALE GENOMIC DNA]</scope>
</reference>
<dbReference type="HOGENOM" id="CLU_069864_1_0_1"/>
<sequence>MPPPTNQQLNDMREEHCFAVTHEKKYYRDGQTFIKRSLKPSEWQKHNGYMHIPLFNPERVLNEGACIRYLTEHTTIPLPKLYTCFEDDCAAYVITEYVEGVEMTSLEDAQREIVTKELETHLQTLKELKSNIWGGPTGAVLPPYRVMRTSNGRPWRLRPRETKDLVFCHNDLSANNVIVDPDTLAIKAIIDWEYAGFYPPEFEAEFFRRRGPSVALAGEVDDVDVLVGMLNKDKE</sequence>
<evidence type="ECO:0000313" key="3">
    <source>
        <dbReference type="Proteomes" id="UP000039046"/>
    </source>
</evidence>
<proteinExistence type="predicted"/>
<dbReference type="InterPro" id="IPR051678">
    <property type="entry name" value="AGP_Transferase"/>
</dbReference>
<dbReference type="CDD" id="cd05120">
    <property type="entry name" value="APH_ChoK_like"/>
    <property type="match status" value="1"/>
</dbReference>
<dbReference type="EMBL" id="CDHN01000008">
    <property type="protein sequence ID" value="CEJ94975.1"/>
    <property type="molecule type" value="Genomic_DNA"/>
</dbReference>
<keyword evidence="3" id="KW-1185">Reference proteome</keyword>
<dbReference type="Gene3D" id="3.90.1200.10">
    <property type="match status" value="1"/>
</dbReference>
<gene>
    <name evidence="2" type="ORF">VHEMI10479</name>
</gene>
<dbReference type="InterPro" id="IPR011009">
    <property type="entry name" value="Kinase-like_dom_sf"/>
</dbReference>
<dbReference type="STRING" id="1531966.A0A0A1TRX4"/>
<dbReference type="SUPFAM" id="SSF56112">
    <property type="entry name" value="Protein kinase-like (PK-like)"/>
    <property type="match status" value="1"/>
</dbReference>
<evidence type="ECO:0000259" key="1">
    <source>
        <dbReference type="Pfam" id="PF01636"/>
    </source>
</evidence>
<dbReference type="InterPro" id="IPR002575">
    <property type="entry name" value="Aminoglycoside_PTrfase"/>
</dbReference>
<organism evidence="2 3">
    <name type="scientific">[Torrubiella] hemipterigena</name>
    <dbReference type="NCBI Taxonomy" id="1531966"/>
    <lineage>
        <taxon>Eukaryota</taxon>
        <taxon>Fungi</taxon>
        <taxon>Dikarya</taxon>
        <taxon>Ascomycota</taxon>
        <taxon>Pezizomycotina</taxon>
        <taxon>Sordariomycetes</taxon>
        <taxon>Hypocreomycetidae</taxon>
        <taxon>Hypocreales</taxon>
        <taxon>Clavicipitaceae</taxon>
        <taxon>Clavicipitaceae incertae sedis</taxon>
        <taxon>'Torrubiella' clade</taxon>
    </lineage>
</organism>
<accession>A0A0A1TRX4</accession>
<protein>
    <recommendedName>
        <fullName evidence="1">Aminoglycoside phosphotransferase domain-containing protein</fullName>
    </recommendedName>
</protein>
<dbReference type="PANTHER" id="PTHR21310">
    <property type="entry name" value="AMINOGLYCOSIDE PHOSPHOTRANSFERASE-RELATED-RELATED"/>
    <property type="match status" value="1"/>
</dbReference>
<dbReference type="PANTHER" id="PTHR21310:SF15">
    <property type="entry name" value="AMINOGLYCOSIDE PHOSPHOTRANSFERASE DOMAIN-CONTAINING PROTEIN"/>
    <property type="match status" value="1"/>
</dbReference>
<feature type="domain" description="Aminoglycoside phosphotransferase" evidence="1">
    <location>
        <begin position="155"/>
        <end position="203"/>
    </location>
</feature>
<dbReference type="Pfam" id="PF01636">
    <property type="entry name" value="APH"/>
    <property type="match status" value="1"/>
</dbReference>
<evidence type="ECO:0000313" key="2">
    <source>
        <dbReference type="EMBL" id="CEJ94975.1"/>
    </source>
</evidence>
<dbReference type="Proteomes" id="UP000039046">
    <property type="component" value="Unassembled WGS sequence"/>
</dbReference>